<sequence length="117" mass="13159">MSKSKVTTTLILSFSTSVGRSTKQFVYLGRTVNAPFYKEVLGSLHRAAKRKRLQIANSRKMHYDSAPAHTALVVTAYLDRIRFAALPQSLNIPDAEEKPERPPFRRCSRNPTGCHSL</sequence>
<protein>
    <submittedName>
        <fullName evidence="1">Uncharacterized protein</fullName>
    </submittedName>
</protein>
<comment type="caution">
    <text evidence="1">The sequence shown here is derived from an EMBL/GenBank/DDBJ whole genome shotgun (WGS) entry which is preliminary data.</text>
</comment>
<dbReference type="Proteomes" id="UP000821845">
    <property type="component" value="Chromosome 3"/>
</dbReference>
<accession>A0ACB7SR10</accession>
<keyword evidence="2" id="KW-1185">Reference proteome</keyword>
<dbReference type="EMBL" id="CM023483">
    <property type="protein sequence ID" value="KAH6937120.1"/>
    <property type="molecule type" value="Genomic_DNA"/>
</dbReference>
<name>A0ACB7SR10_HYAAI</name>
<evidence type="ECO:0000313" key="1">
    <source>
        <dbReference type="EMBL" id="KAH6937120.1"/>
    </source>
</evidence>
<proteinExistence type="predicted"/>
<evidence type="ECO:0000313" key="2">
    <source>
        <dbReference type="Proteomes" id="UP000821845"/>
    </source>
</evidence>
<organism evidence="1 2">
    <name type="scientific">Hyalomma asiaticum</name>
    <name type="common">Tick</name>
    <dbReference type="NCBI Taxonomy" id="266040"/>
    <lineage>
        <taxon>Eukaryota</taxon>
        <taxon>Metazoa</taxon>
        <taxon>Ecdysozoa</taxon>
        <taxon>Arthropoda</taxon>
        <taxon>Chelicerata</taxon>
        <taxon>Arachnida</taxon>
        <taxon>Acari</taxon>
        <taxon>Parasitiformes</taxon>
        <taxon>Ixodida</taxon>
        <taxon>Ixodoidea</taxon>
        <taxon>Ixodidae</taxon>
        <taxon>Hyalomminae</taxon>
        <taxon>Hyalomma</taxon>
    </lineage>
</organism>
<gene>
    <name evidence="1" type="ORF">HPB50_025581</name>
</gene>
<reference evidence="1" key="1">
    <citation type="submission" date="2020-05" db="EMBL/GenBank/DDBJ databases">
        <title>Large-scale comparative analyses of tick genomes elucidate their genetic diversity and vector capacities.</title>
        <authorList>
            <person name="Jia N."/>
            <person name="Wang J."/>
            <person name="Shi W."/>
            <person name="Du L."/>
            <person name="Sun Y."/>
            <person name="Zhan W."/>
            <person name="Jiang J."/>
            <person name="Wang Q."/>
            <person name="Zhang B."/>
            <person name="Ji P."/>
            <person name="Sakyi L.B."/>
            <person name="Cui X."/>
            <person name="Yuan T."/>
            <person name="Jiang B."/>
            <person name="Yang W."/>
            <person name="Lam T.T.-Y."/>
            <person name="Chang Q."/>
            <person name="Ding S."/>
            <person name="Wang X."/>
            <person name="Zhu J."/>
            <person name="Ruan X."/>
            <person name="Zhao L."/>
            <person name="Wei J."/>
            <person name="Que T."/>
            <person name="Du C."/>
            <person name="Cheng J."/>
            <person name="Dai P."/>
            <person name="Han X."/>
            <person name="Huang E."/>
            <person name="Gao Y."/>
            <person name="Liu J."/>
            <person name="Shao H."/>
            <person name="Ye R."/>
            <person name="Li L."/>
            <person name="Wei W."/>
            <person name="Wang X."/>
            <person name="Wang C."/>
            <person name="Yang T."/>
            <person name="Huo Q."/>
            <person name="Li W."/>
            <person name="Guo W."/>
            <person name="Chen H."/>
            <person name="Zhou L."/>
            <person name="Ni X."/>
            <person name="Tian J."/>
            <person name="Zhou Y."/>
            <person name="Sheng Y."/>
            <person name="Liu T."/>
            <person name="Pan Y."/>
            <person name="Xia L."/>
            <person name="Li J."/>
            <person name="Zhao F."/>
            <person name="Cao W."/>
        </authorList>
    </citation>
    <scope>NUCLEOTIDE SEQUENCE</scope>
    <source>
        <strain evidence="1">Hyas-2018</strain>
    </source>
</reference>